<gene>
    <name evidence="6" type="primary">RvY_18222-1</name>
    <name evidence="6" type="synonym">RvY_18222.1</name>
    <name evidence="6" type="ORF">RvY_18222</name>
</gene>
<dbReference type="AlphaFoldDB" id="A0A1D1WAU7"/>
<evidence type="ECO:0000313" key="6">
    <source>
        <dbReference type="EMBL" id="GAV08549.1"/>
    </source>
</evidence>
<comment type="similarity">
    <text evidence="2">Belongs to the calycin superfamily. Fatty-acid binding protein (FABP) family.</text>
</comment>
<comment type="caution">
    <text evidence="6">The sequence shown here is derived from an EMBL/GenBank/DDBJ whole genome shotgun (WGS) entry which is preliminary data.</text>
</comment>
<evidence type="ECO:0000256" key="1">
    <source>
        <dbReference type="ARBA" id="ARBA00006119"/>
    </source>
</evidence>
<dbReference type="EMBL" id="BDGG01000018">
    <property type="protein sequence ID" value="GAV08549.1"/>
    <property type="molecule type" value="Genomic_DNA"/>
</dbReference>
<dbReference type="Gene3D" id="2.40.128.20">
    <property type="match status" value="1"/>
</dbReference>
<dbReference type="SUPFAM" id="SSF50814">
    <property type="entry name" value="Lipocalins"/>
    <property type="match status" value="1"/>
</dbReference>
<name>A0A1D1WAU7_RAMVA</name>
<evidence type="ECO:0000313" key="7">
    <source>
        <dbReference type="Proteomes" id="UP000186922"/>
    </source>
</evidence>
<dbReference type="PRINTS" id="PR00178">
    <property type="entry name" value="FATTYACIDBP"/>
</dbReference>
<dbReference type="STRING" id="947166.A0A1D1WAU7"/>
<dbReference type="InterPro" id="IPR000463">
    <property type="entry name" value="Fatty_acid-bd"/>
</dbReference>
<dbReference type="OrthoDB" id="195110at2759"/>
<keyword evidence="4" id="KW-0446">Lipid-binding</keyword>
<comment type="function">
    <text evidence="5">Secreted heat soluble protein acting as a molecular shield in water-deficient condition. Tardigrade-specific intrinsically disordered proteins (TDPs) are essential for desiccation tolerance by forming non-crystalline amorphous solids upon desiccation, and this vitrified state mirrors their protective capabilities.</text>
</comment>
<accession>A0A1D1WAU7</accession>
<evidence type="ECO:0000256" key="3">
    <source>
        <dbReference type="ARBA" id="ARBA00023016"/>
    </source>
</evidence>
<dbReference type="CDD" id="cd00742">
    <property type="entry name" value="FABP"/>
    <property type="match status" value="1"/>
</dbReference>
<dbReference type="PANTHER" id="PTHR11955">
    <property type="entry name" value="FATTY ACID BINDING PROTEIN"/>
    <property type="match status" value="1"/>
</dbReference>
<sequence>MERKTASHNWSGVYKHESDDNLEAYERARAQQLTEEQLKVILDQHPVVEIRQDGDNFYMKTTLNFRPVQELKFTLGHEWFTTTPDGRKISNVFLVDGNRLIQRQTDEQENFIEYIREFKNDKMYLELRRGPVVARRCFKKVPGL</sequence>
<proteinExistence type="inferred from homology"/>
<keyword evidence="7" id="KW-1185">Reference proteome</keyword>
<evidence type="ECO:0000256" key="5">
    <source>
        <dbReference type="ARBA" id="ARBA00045493"/>
    </source>
</evidence>
<dbReference type="GO" id="GO:0008289">
    <property type="term" value="F:lipid binding"/>
    <property type="evidence" value="ECO:0007669"/>
    <property type="project" value="UniProtKB-KW"/>
</dbReference>
<evidence type="ECO:0000256" key="2">
    <source>
        <dbReference type="ARBA" id="ARBA00008390"/>
    </source>
</evidence>
<dbReference type="Proteomes" id="UP000186922">
    <property type="component" value="Unassembled WGS sequence"/>
</dbReference>
<keyword evidence="3" id="KW-0346">Stress response</keyword>
<dbReference type="InterPro" id="IPR031259">
    <property type="entry name" value="ILBP"/>
</dbReference>
<protein>
    <submittedName>
        <fullName evidence="6">FABP1</fullName>
    </submittedName>
</protein>
<dbReference type="InterPro" id="IPR012674">
    <property type="entry name" value="Calycin"/>
</dbReference>
<comment type="similarity">
    <text evidence="1">Belongs to the Secretory-abundant heat soluble protein (SAHS) family.</text>
</comment>
<reference evidence="6 7" key="1">
    <citation type="journal article" date="2016" name="Nat. Commun.">
        <title>Extremotolerant tardigrade genome and improved radiotolerance of human cultured cells by tardigrade-unique protein.</title>
        <authorList>
            <person name="Hashimoto T."/>
            <person name="Horikawa D.D."/>
            <person name="Saito Y."/>
            <person name="Kuwahara H."/>
            <person name="Kozuka-Hata H."/>
            <person name="Shin-I T."/>
            <person name="Minakuchi Y."/>
            <person name="Ohishi K."/>
            <person name="Motoyama A."/>
            <person name="Aizu T."/>
            <person name="Enomoto A."/>
            <person name="Kondo K."/>
            <person name="Tanaka S."/>
            <person name="Hara Y."/>
            <person name="Koshikawa S."/>
            <person name="Sagara H."/>
            <person name="Miura T."/>
            <person name="Yokobori S."/>
            <person name="Miyagawa K."/>
            <person name="Suzuki Y."/>
            <person name="Kubo T."/>
            <person name="Oyama M."/>
            <person name="Kohara Y."/>
            <person name="Fujiyama A."/>
            <person name="Arakawa K."/>
            <person name="Katayama T."/>
            <person name="Toyoda A."/>
            <person name="Kunieda T."/>
        </authorList>
    </citation>
    <scope>NUCLEOTIDE SEQUENCE [LARGE SCALE GENOMIC DNA]</scope>
    <source>
        <strain evidence="6 7">YOKOZUNA-1</strain>
    </source>
</reference>
<organism evidence="6 7">
    <name type="scientific">Ramazzottius varieornatus</name>
    <name type="common">Water bear</name>
    <name type="synonym">Tardigrade</name>
    <dbReference type="NCBI Taxonomy" id="947166"/>
    <lineage>
        <taxon>Eukaryota</taxon>
        <taxon>Metazoa</taxon>
        <taxon>Ecdysozoa</taxon>
        <taxon>Tardigrada</taxon>
        <taxon>Eutardigrada</taxon>
        <taxon>Parachela</taxon>
        <taxon>Hypsibioidea</taxon>
        <taxon>Ramazzottiidae</taxon>
        <taxon>Ramazzottius</taxon>
    </lineage>
</organism>
<evidence type="ECO:0000256" key="4">
    <source>
        <dbReference type="ARBA" id="ARBA00023121"/>
    </source>
</evidence>